<reference evidence="6 7" key="1">
    <citation type="submission" date="2013-08" db="EMBL/GenBank/DDBJ databases">
        <authorList>
            <person name="Huang J."/>
            <person name="Wang G."/>
        </authorList>
    </citation>
    <scope>NUCLEOTIDE SEQUENCE [LARGE SCALE GENOMIC DNA]</scope>
    <source>
        <strain evidence="6 7">BH030004</strain>
    </source>
</reference>
<protein>
    <recommendedName>
        <fullName evidence="4">Small, acid-soluble spore protein H</fullName>
        <shortName evidence="4">SASP H</shortName>
    </recommendedName>
</protein>
<comment type="caution">
    <text evidence="6">The sequence shown here is derived from an EMBL/GenBank/DDBJ whole genome shotgun (WGS) entry which is preliminary data.</text>
</comment>
<feature type="region of interest" description="Disordered" evidence="5">
    <location>
        <begin position="1"/>
        <end position="23"/>
    </location>
</feature>
<dbReference type="GO" id="GO:0042601">
    <property type="term" value="C:endospore-forming forespore"/>
    <property type="evidence" value="ECO:0007669"/>
    <property type="project" value="InterPro"/>
</dbReference>
<feature type="compositionally biased region" description="Basic and acidic residues" evidence="5">
    <location>
        <begin position="1"/>
        <end position="10"/>
    </location>
</feature>
<dbReference type="Pfam" id="PF08141">
    <property type="entry name" value="SspH"/>
    <property type="match status" value="1"/>
</dbReference>
<keyword evidence="7" id="KW-1185">Reference proteome</keyword>
<name>A0A0A5GF94_9BACI</name>
<comment type="subcellular location">
    <subcellularLocation>
        <location evidence="1 4">Spore core</location>
    </subcellularLocation>
</comment>
<organism evidence="6 7">
    <name type="scientific">Pontibacillus marinus BH030004 = DSM 16465</name>
    <dbReference type="NCBI Taxonomy" id="1385511"/>
    <lineage>
        <taxon>Bacteria</taxon>
        <taxon>Bacillati</taxon>
        <taxon>Bacillota</taxon>
        <taxon>Bacilli</taxon>
        <taxon>Bacillales</taxon>
        <taxon>Bacillaceae</taxon>
        <taxon>Pontibacillus</taxon>
    </lineage>
</organism>
<dbReference type="RefSeq" id="WP_027448375.1">
    <property type="nucleotide sequence ID" value="NZ_AVPF01000006.1"/>
</dbReference>
<dbReference type="STRING" id="1385511.GCA_000425225_01479"/>
<gene>
    <name evidence="4" type="primary">sspH</name>
    <name evidence="6" type="ORF">N783_20125</name>
</gene>
<dbReference type="eggNOG" id="ENOG5033AUF">
    <property type="taxonomic scope" value="Bacteria"/>
</dbReference>
<proteinExistence type="evidence at transcript level"/>
<sequence length="62" mass="7197">MEKRRAKEVSESPVMANVSHNGTPVYIQHVDETRENARVFPLDHPEQELDVPLHELKEDYKG</sequence>
<dbReference type="GO" id="GO:0030436">
    <property type="term" value="P:asexual sporulation"/>
    <property type="evidence" value="ECO:0007669"/>
    <property type="project" value="UniProtKB-UniRule"/>
</dbReference>
<dbReference type="Proteomes" id="UP000030403">
    <property type="component" value="Unassembled WGS sequence"/>
</dbReference>
<dbReference type="HAMAP" id="MF_00667">
    <property type="entry name" value="SspH"/>
    <property type="match status" value="1"/>
</dbReference>
<evidence type="ECO:0000256" key="3">
    <source>
        <dbReference type="ARBA" id="ARBA00022969"/>
    </source>
</evidence>
<evidence type="ECO:0000313" key="6">
    <source>
        <dbReference type="EMBL" id="KGX90669.1"/>
    </source>
</evidence>
<dbReference type="AlphaFoldDB" id="A0A0A5GF94"/>
<evidence type="ECO:0000313" key="7">
    <source>
        <dbReference type="Proteomes" id="UP000030403"/>
    </source>
</evidence>
<evidence type="ECO:0000256" key="5">
    <source>
        <dbReference type="SAM" id="MobiDB-lite"/>
    </source>
</evidence>
<evidence type="ECO:0000256" key="2">
    <source>
        <dbReference type="ARBA" id="ARBA00006573"/>
    </source>
</evidence>
<dbReference type="EMBL" id="AVPF01000006">
    <property type="protein sequence ID" value="KGX90669.1"/>
    <property type="molecule type" value="Genomic_DNA"/>
</dbReference>
<comment type="similarity">
    <text evidence="2 4">Belongs to the SspH family.</text>
</comment>
<keyword evidence="3 4" id="KW-0749">Sporulation</keyword>
<dbReference type="OrthoDB" id="1683648at2"/>
<evidence type="ECO:0000256" key="1">
    <source>
        <dbReference type="ARBA" id="ARBA00004288"/>
    </source>
</evidence>
<dbReference type="GO" id="GO:0030435">
    <property type="term" value="P:sporulation resulting in formation of a cellular spore"/>
    <property type="evidence" value="ECO:0007669"/>
    <property type="project" value="UniProtKB-KW"/>
</dbReference>
<dbReference type="NCBIfam" id="TIGR02861">
    <property type="entry name" value="SASP_H"/>
    <property type="match status" value="1"/>
</dbReference>
<dbReference type="InterPro" id="IPR012610">
    <property type="entry name" value="SASP_SspH"/>
</dbReference>
<accession>A0A0A5GF94</accession>
<comment type="induction">
    <text evidence="4">Expressed only in the forespore compartment of sporulating cells.</text>
</comment>
<evidence type="ECO:0000256" key="4">
    <source>
        <dbReference type="HAMAP-Rule" id="MF_00667"/>
    </source>
</evidence>